<dbReference type="GO" id="GO:0009055">
    <property type="term" value="F:electron transfer activity"/>
    <property type="evidence" value="ECO:0007669"/>
    <property type="project" value="InterPro"/>
</dbReference>
<feature type="domain" description="FMN-binding" evidence="7">
    <location>
        <begin position="103"/>
        <end position="195"/>
    </location>
</feature>
<comment type="subunit">
    <text evidence="6">The complex is composed of six subunits: RnfA, RnfB, RnfC, RnfD, RnfE and RnfG.</text>
</comment>
<dbReference type="PANTHER" id="PTHR36118:SF1">
    <property type="entry name" value="ION-TRANSLOCATING OXIDOREDUCTASE COMPLEX SUBUNIT G"/>
    <property type="match status" value="1"/>
</dbReference>
<keyword evidence="9" id="KW-1185">Reference proteome</keyword>
<dbReference type="EMBL" id="AVCI01000045">
    <property type="protein sequence ID" value="KFN41322.1"/>
    <property type="molecule type" value="Genomic_DNA"/>
</dbReference>
<keyword evidence="6" id="KW-1133">Transmembrane helix</keyword>
<dbReference type="PATRIC" id="fig|1121015.4.peg.2760"/>
<keyword evidence="6" id="KW-0812">Transmembrane</keyword>
<dbReference type="NCBIfam" id="TIGR01947">
    <property type="entry name" value="rnfG"/>
    <property type="match status" value="1"/>
</dbReference>
<dbReference type="EC" id="7.-.-.-" evidence="6"/>
<feature type="modified residue" description="FMN phosphoryl threonine" evidence="6">
    <location>
        <position position="178"/>
    </location>
</feature>
<keyword evidence="2 6" id="KW-0597">Phosphoprotein</keyword>
<keyword evidence="6" id="KW-1278">Translocase</keyword>
<keyword evidence="3 6" id="KW-0285">Flavoprotein</keyword>
<name>A0A091AQA0_9GAMM</name>
<comment type="function">
    <text evidence="6">Part of a membrane-bound complex that couples electron transfer with translocation of ions across the membrane.</text>
</comment>
<dbReference type="AlphaFoldDB" id="A0A091AQA0"/>
<accession>A0A091AQA0</accession>
<evidence type="ECO:0000256" key="6">
    <source>
        <dbReference type="HAMAP-Rule" id="MF_00479"/>
    </source>
</evidence>
<dbReference type="RefSeq" id="WP_022968020.1">
    <property type="nucleotide sequence ID" value="NZ_ATVD01000001.1"/>
</dbReference>
<comment type="caution">
    <text evidence="8">The sequence shown here is derived from an EMBL/GenBank/DDBJ whole genome shotgun (WGS) entry which is preliminary data.</text>
</comment>
<evidence type="ECO:0000256" key="3">
    <source>
        <dbReference type="ARBA" id="ARBA00022630"/>
    </source>
</evidence>
<keyword evidence="6" id="KW-0997">Cell inner membrane</keyword>
<reference evidence="8 9" key="1">
    <citation type="submission" date="2013-09" db="EMBL/GenBank/DDBJ databases">
        <title>Genome sequencing of Arenimonas oryziterrae.</title>
        <authorList>
            <person name="Chen F."/>
            <person name="Wang G."/>
        </authorList>
    </citation>
    <scope>NUCLEOTIDE SEQUENCE [LARGE SCALE GENOMIC DNA]</scope>
    <source>
        <strain evidence="8 9">YC6267</strain>
    </source>
</reference>
<comment type="cofactor">
    <cofactor evidence="6">
        <name>FMN</name>
        <dbReference type="ChEBI" id="CHEBI:58210"/>
    </cofactor>
</comment>
<dbReference type="HAMAP" id="MF_00479">
    <property type="entry name" value="RsxG_RnfG"/>
    <property type="match status" value="1"/>
</dbReference>
<keyword evidence="6" id="KW-0472">Membrane</keyword>
<evidence type="ECO:0000259" key="7">
    <source>
        <dbReference type="SMART" id="SM00900"/>
    </source>
</evidence>
<protein>
    <recommendedName>
        <fullName evidence="6">Ion-translocating oxidoreductase complex subunit G</fullName>
        <ecNumber evidence="6">7.-.-.-</ecNumber>
    </recommendedName>
    <alternativeName>
        <fullName evidence="6">Rnf electron transport complex subunit G</fullName>
    </alternativeName>
</protein>
<evidence type="ECO:0000256" key="4">
    <source>
        <dbReference type="ARBA" id="ARBA00022643"/>
    </source>
</evidence>
<comment type="subcellular location">
    <subcellularLocation>
        <location evidence="6">Cell inner membrane</location>
        <topology evidence="6">Single-pass membrane protein</topology>
    </subcellularLocation>
</comment>
<dbReference type="OrthoDB" id="9784165at2"/>
<dbReference type="eggNOG" id="COG4659">
    <property type="taxonomic scope" value="Bacteria"/>
</dbReference>
<dbReference type="InterPro" id="IPR010209">
    <property type="entry name" value="Ion_transpt_RnfG/RsxG"/>
</dbReference>
<dbReference type="PIRSF" id="PIRSF006091">
    <property type="entry name" value="E_trnsport_RnfG"/>
    <property type="match status" value="1"/>
</dbReference>
<dbReference type="GO" id="GO:0005886">
    <property type="term" value="C:plasma membrane"/>
    <property type="evidence" value="ECO:0007669"/>
    <property type="project" value="UniProtKB-SubCell"/>
</dbReference>
<keyword evidence="6" id="KW-1003">Cell membrane</keyword>
<comment type="similarity">
    <text evidence="6">Belongs to the RnfG family.</text>
</comment>
<evidence type="ECO:0000313" key="8">
    <source>
        <dbReference type="EMBL" id="KFN41322.1"/>
    </source>
</evidence>
<dbReference type="PANTHER" id="PTHR36118">
    <property type="entry name" value="ION-TRANSLOCATING OXIDOREDUCTASE COMPLEX SUBUNIT G"/>
    <property type="match status" value="1"/>
</dbReference>
<dbReference type="Pfam" id="PF04205">
    <property type="entry name" value="FMN_bind"/>
    <property type="match status" value="1"/>
</dbReference>
<keyword evidence="1 6" id="KW-0813">Transport</keyword>
<keyword evidence="5 6" id="KW-0249">Electron transport</keyword>
<evidence type="ECO:0000313" key="9">
    <source>
        <dbReference type="Proteomes" id="UP000029385"/>
    </source>
</evidence>
<evidence type="ECO:0000256" key="2">
    <source>
        <dbReference type="ARBA" id="ARBA00022553"/>
    </source>
</evidence>
<dbReference type="GO" id="GO:0022900">
    <property type="term" value="P:electron transport chain"/>
    <property type="evidence" value="ECO:0007669"/>
    <property type="project" value="UniProtKB-UniRule"/>
</dbReference>
<dbReference type="NCBIfam" id="NF002519">
    <property type="entry name" value="PRK01908.1"/>
    <property type="match status" value="1"/>
</dbReference>
<evidence type="ECO:0000256" key="5">
    <source>
        <dbReference type="ARBA" id="ARBA00022982"/>
    </source>
</evidence>
<proteinExistence type="inferred from homology"/>
<keyword evidence="4 6" id="KW-0288">FMN</keyword>
<evidence type="ECO:0000256" key="1">
    <source>
        <dbReference type="ARBA" id="ARBA00022448"/>
    </source>
</evidence>
<dbReference type="SMART" id="SM00900">
    <property type="entry name" value="FMN_bind"/>
    <property type="match status" value="1"/>
</dbReference>
<dbReference type="InterPro" id="IPR007329">
    <property type="entry name" value="FMN-bd"/>
</dbReference>
<dbReference type="GO" id="GO:0010181">
    <property type="term" value="F:FMN binding"/>
    <property type="evidence" value="ECO:0007669"/>
    <property type="project" value="InterPro"/>
</dbReference>
<dbReference type="Proteomes" id="UP000029385">
    <property type="component" value="Unassembled WGS sequence"/>
</dbReference>
<sequence>MSSAGNITRTAVALAIVAALATLAIALMHRVTRADIAAAERMTQLRALAIVLPMDGYDNDPLSDRITVQAPAWTGSAAPVMVRRARRGTTNAALALDVIANDGYAGPIKLLVGIDARGRVTGVRVTAHKETAGLGDAIDADKSRWIDRFAGRSLEAPPPERWAVKRDGGDFDQFAGATITPRAVVAAVERSLQFVARHGAEIYATPTGTTLRFDDAPEKGGAR</sequence>
<organism evidence="8 9">
    <name type="scientific">Arenimonas oryziterrae DSM 21050 = YC6267</name>
    <dbReference type="NCBI Taxonomy" id="1121015"/>
    <lineage>
        <taxon>Bacteria</taxon>
        <taxon>Pseudomonadati</taxon>
        <taxon>Pseudomonadota</taxon>
        <taxon>Gammaproteobacteria</taxon>
        <taxon>Lysobacterales</taxon>
        <taxon>Lysobacteraceae</taxon>
        <taxon>Arenimonas</taxon>
    </lineage>
</organism>
<dbReference type="STRING" id="1121015.GCA_000420545_00361"/>
<gene>
    <name evidence="6" type="primary">rnfG</name>
    <name evidence="8" type="ORF">N789_05445</name>
</gene>